<dbReference type="InterPro" id="IPR036779">
    <property type="entry name" value="LysM_dom_sf"/>
</dbReference>
<dbReference type="GO" id="GO:0008061">
    <property type="term" value="F:chitin binding"/>
    <property type="evidence" value="ECO:0007669"/>
    <property type="project" value="UniProtKB-KW"/>
</dbReference>
<feature type="signal peptide" evidence="5">
    <location>
        <begin position="1"/>
        <end position="18"/>
    </location>
</feature>
<dbReference type="GO" id="GO:0005524">
    <property type="term" value="F:ATP binding"/>
    <property type="evidence" value="ECO:0007669"/>
    <property type="project" value="InterPro"/>
</dbReference>
<dbReference type="CDD" id="cd00118">
    <property type="entry name" value="LysM"/>
    <property type="match status" value="2"/>
</dbReference>
<dbReference type="Pfam" id="PF00023">
    <property type="entry name" value="Ank"/>
    <property type="match status" value="1"/>
</dbReference>
<dbReference type="Gene3D" id="3.30.200.20">
    <property type="entry name" value="Phosphorylase Kinase, domain 1"/>
    <property type="match status" value="1"/>
</dbReference>
<dbReference type="SMART" id="SM00248">
    <property type="entry name" value="ANK"/>
    <property type="match status" value="4"/>
</dbReference>
<name>A0A5M3Z991_ASPTE</name>
<keyword evidence="3" id="KW-0843">Virulence</keyword>
<dbReference type="Gene3D" id="3.10.350.10">
    <property type="entry name" value="LysM domain"/>
    <property type="match status" value="2"/>
</dbReference>
<feature type="compositionally biased region" description="Low complexity" evidence="4">
    <location>
        <begin position="102"/>
        <end position="115"/>
    </location>
</feature>
<dbReference type="PROSITE" id="PS50011">
    <property type="entry name" value="PROTEIN_KINASE_DOM"/>
    <property type="match status" value="1"/>
</dbReference>
<dbReference type="InterPro" id="IPR036770">
    <property type="entry name" value="Ankyrin_rpt-contain_sf"/>
</dbReference>
<accession>A0A5M3Z991</accession>
<sequence>MRFVQVFVLTLTLCLADAYLVTPPGTPAPGSSQLCSAWVESSYGMSCEIIRRFYGMTQEEFEEWNPSVGRLGDGCSLIDGLYYCVQVNFVSQSPTWTPPPTSTTSTSTSTSTGGGIVTPTPTQAGMVNNCNEFYLVVADDSCFDISAAHGIALADFYEWNPAVGTSCGGLWPDYYVCVGIASEGPTTTTATTSTTTSTTGNGVSTPTPTQAGMASNCNDFYFVVPDDSCYDIAAAAGVPLADFYSWNPAVGNDCGGLWPNYYVCVGIIGQSMTPTITTTSRTTTTTSGNGIATPTPTQAGMVRGTGVLTVKLRGSRGLSLPDAAADSWKEQWRPYVIAEYQGFQLSSEALSSLPAKGVVSWVAWYCPFKFDLPPSLSASSEIEEQEGVLTLSLLIRRPEPDSASTLSSSQETFGPQCMSLGWVRLNPFLAGSGTQKVDVLDGTGLVELEISYTKNEIPPVLTSKSWKVRERNNCSSNGNFVYVQKKDSGRSYGMEIIDIPCSAHKQHSGENKPGINSLRSGIQHPFIAPLVFAFISLDGRSELLSPLGSGGYLSDHVQREGRFGITKAKYYAAELICILEYLHAKNIILGSLKIEDIVLDSSGHASLCKPSLFALDLCKDTDCIAPGTSEYPAPEVLINKREASRAGDWWCLGIILYELLTGAPPFYHKDEEERRYRIIHDGLQLPIGLPSSANDILTKLLDKDLSSRLGAHGLAEVKAHPFFHGLDWGECIQRKLETPFKPHDDTVVFWREPHTYKVKDHPKGEWREFDGAIYEMLGTAEFPLPRYIGPTTGDKKTSNADTGTSNEQWELIWAPEGGELYFQNRSSGQRVLARREAARRRENGPPVMSEHPTQRQLEEALAAALQAGYSSDLFSQLVSYDMNLNIRINDFKHSPSRWITPLEWAVEQEKQDLVLLFLDHGADADFTIPSQEGPAVVRAVRRKLHNLVEALVQRTTHRVSRTRALALAVEQQDISLATILLSHAGVVCDFEESDRPLPPHPYNWDYDSNLSRVFEPEDFTPPLVRAARLGDLELVTLLLKHGADPNVAYHDLGGWTGRNQEDGSYGIPFRDSRIPTMFSCGRAVHIAMEMGYPDVVRALIDAGADTDLPLPAWGVPAHVCQPIPRAVYLEIVCGLRDIVAERRRDFNL</sequence>
<evidence type="ECO:0000256" key="5">
    <source>
        <dbReference type="SAM" id="SignalP"/>
    </source>
</evidence>
<gene>
    <name evidence="6" type="ORF">ATEIFO6365_0009027700</name>
</gene>
<dbReference type="Pfam" id="PF00069">
    <property type="entry name" value="Pkinase"/>
    <property type="match status" value="1"/>
</dbReference>
<dbReference type="AlphaFoldDB" id="A0A5M3Z991"/>
<keyword evidence="6" id="KW-0808">Transferase</keyword>
<feature type="compositionally biased region" description="Low complexity" evidence="4">
    <location>
        <begin position="279"/>
        <end position="295"/>
    </location>
</feature>
<evidence type="ECO:0000256" key="4">
    <source>
        <dbReference type="SAM" id="MobiDB-lite"/>
    </source>
</evidence>
<evidence type="ECO:0000313" key="7">
    <source>
        <dbReference type="Proteomes" id="UP000452235"/>
    </source>
</evidence>
<dbReference type="SUPFAM" id="SSF56112">
    <property type="entry name" value="Protein kinase-like (PK-like)"/>
    <property type="match status" value="1"/>
</dbReference>
<dbReference type="PROSITE" id="PS51782">
    <property type="entry name" value="LYSM"/>
    <property type="match status" value="2"/>
</dbReference>
<dbReference type="VEuPathDB" id="FungiDB:ATEG_10189"/>
<protein>
    <submittedName>
        <fullName evidence="6">Protein kinase</fullName>
    </submittedName>
</protein>
<evidence type="ECO:0000256" key="3">
    <source>
        <dbReference type="ARBA" id="ARBA00023026"/>
    </source>
</evidence>
<dbReference type="OrthoDB" id="1278353at2759"/>
<keyword evidence="7" id="KW-1185">Reference proteome</keyword>
<dbReference type="InterPro" id="IPR002110">
    <property type="entry name" value="Ankyrin_rpt"/>
</dbReference>
<keyword evidence="2 5" id="KW-0732">Signal</keyword>
<feature type="region of interest" description="Disordered" evidence="4">
    <location>
        <begin position="187"/>
        <end position="207"/>
    </location>
</feature>
<dbReference type="InterPro" id="IPR000719">
    <property type="entry name" value="Prot_kinase_dom"/>
</dbReference>
<dbReference type="SUPFAM" id="SSF48403">
    <property type="entry name" value="Ankyrin repeat"/>
    <property type="match status" value="1"/>
</dbReference>
<dbReference type="SUPFAM" id="SSF54106">
    <property type="entry name" value="LysM domain"/>
    <property type="match status" value="2"/>
</dbReference>
<dbReference type="PROSITE" id="PS50088">
    <property type="entry name" value="ANK_REPEAT"/>
    <property type="match status" value="1"/>
</dbReference>
<dbReference type="InterPro" id="IPR011009">
    <property type="entry name" value="Kinase-like_dom_sf"/>
</dbReference>
<keyword evidence="1" id="KW-0147">Chitin-binding</keyword>
<dbReference type="EMBL" id="BLJY01000009">
    <property type="protein sequence ID" value="GFF18914.1"/>
    <property type="molecule type" value="Genomic_DNA"/>
</dbReference>
<feature type="region of interest" description="Disordered" evidence="4">
    <location>
        <begin position="94"/>
        <end position="115"/>
    </location>
</feature>
<evidence type="ECO:0000256" key="2">
    <source>
        <dbReference type="ARBA" id="ARBA00022729"/>
    </source>
</evidence>
<dbReference type="InterPro" id="IPR052210">
    <property type="entry name" value="LysM1-like"/>
</dbReference>
<dbReference type="SMART" id="SM00220">
    <property type="entry name" value="S_TKc"/>
    <property type="match status" value="1"/>
</dbReference>
<reference evidence="6 7" key="1">
    <citation type="submission" date="2020-01" db="EMBL/GenBank/DDBJ databases">
        <title>Aspergillus terreus IFO 6365 whole genome shotgun sequence.</title>
        <authorList>
            <person name="Kanamasa S."/>
            <person name="Takahashi H."/>
        </authorList>
    </citation>
    <scope>NUCLEOTIDE SEQUENCE [LARGE SCALE GENOMIC DNA]</scope>
    <source>
        <strain evidence="6 7">IFO 6365</strain>
    </source>
</reference>
<dbReference type="Gene3D" id="1.25.40.20">
    <property type="entry name" value="Ankyrin repeat-containing domain"/>
    <property type="match status" value="1"/>
</dbReference>
<feature type="chain" id="PRO_5044317849" evidence="5">
    <location>
        <begin position="19"/>
        <end position="1148"/>
    </location>
</feature>
<keyword evidence="6" id="KW-0418">Kinase</keyword>
<dbReference type="Pfam" id="PF01476">
    <property type="entry name" value="LysM"/>
    <property type="match status" value="2"/>
</dbReference>
<feature type="region of interest" description="Disordered" evidence="4">
    <location>
        <begin position="279"/>
        <end position="298"/>
    </location>
</feature>
<organism evidence="6 7">
    <name type="scientific">Aspergillus terreus</name>
    <dbReference type="NCBI Taxonomy" id="33178"/>
    <lineage>
        <taxon>Eukaryota</taxon>
        <taxon>Fungi</taxon>
        <taxon>Dikarya</taxon>
        <taxon>Ascomycota</taxon>
        <taxon>Pezizomycotina</taxon>
        <taxon>Eurotiomycetes</taxon>
        <taxon>Eurotiomycetidae</taxon>
        <taxon>Eurotiales</taxon>
        <taxon>Aspergillaceae</taxon>
        <taxon>Aspergillus</taxon>
        <taxon>Aspergillus subgen. Circumdati</taxon>
    </lineage>
</organism>
<dbReference type="SMART" id="SM00257">
    <property type="entry name" value="LysM"/>
    <property type="match status" value="2"/>
</dbReference>
<dbReference type="InterPro" id="IPR018392">
    <property type="entry name" value="LysM"/>
</dbReference>
<dbReference type="VEuPathDB" id="FungiDB:ATEG_09032"/>
<dbReference type="PANTHER" id="PTHR34997">
    <property type="entry name" value="AM15"/>
    <property type="match status" value="1"/>
</dbReference>
<comment type="caution">
    <text evidence="6">The sequence shown here is derived from an EMBL/GenBank/DDBJ whole genome shotgun (WGS) entry which is preliminary data.</text>
</comment>
<evidence type="ECO:0000256" key="1">
    <source>
        <dbReference type="ARBA" id="ARBA00022669"/>
    </source>
</evidence>
<dbReference type="Gene3D" id="1.10.510.10">
    <property type="entry name" value="Transferase(Phosphotransferase) domain 1"/>
    <property type="match status" value="1"/>
</dbReference>
<dbReference type="PANTHER" id="PTHR34997:SF2">
    <property type="entry name" value="LYSM DOMAIN-CONTAINING PROTEIN-RELATED"/>
    <property type="match status" value="1"/>
</dbReference>
<evidence type="ECO:0000313" key="6">
    <source>
        <dbReference type="EMBL" id="GFF18914.1"/>
    </source>
</evidence>
<dbReference type="PROSITE" id="PS50297">
    <property type="entry name" value="ANK_REP_REGION"/>
    <property type="match status" value="1"/>
</dbReference>
<dbReference type="Proteomes" id="UP000452235">
    <property type="component" value="Unassembled WGS sequence"/>
</dbReference>
<proteinExistence type="predicted"/>
<dbReference type="GO" id="GO:0004672">
    <property type="term" value="F:protein kinase activity"/>
    <property type="evidence" value="ECO:0007669"/>
    <property type="project" value="InterPro"/>
</dbReference>